<dbReference type="RefSeq" id="XP_066827744.1">
    <property type="nucleotide sequence ID" value="XM_066976767.1"/>
</dbReference>
<reference evidence="9 10" key="1">
    <citation type="submission" date="2024-03" db="EMBL/GenBank/DDBJ databases">
        <authorList>
            <person name="Brejova B."/>
        </authorList>
    </citation>
    <scope>NUCLEOTIDE SEQUENCE [LARGE SCALE GENOMIC DNA]</scope>
    <source>
        <strain evidence="9 10">CBS 14171</strain>
    </source>
</reference>
<dbReference type="CDD" id="cd14480">
    <property type="entry name" value="SPX_VTC2_like"/>
    <property type="match status" value="1"/>
</dbReference>
<evidence type="ECO:0000256" key="6">
    <source>
        <dbReference type="SAM" id="MobiDB-lite"/>
    </source>
</evidence>
<feature type="transmembrane region" description="Helical" evidence="7">
    <location>
        <begin position="778"/>
        <end position="797"/>
    </location>
</feature>
<evidence type="ECO:0000256" key="4">
    <source>
        <dbReference type="ARBA" id="ARBA00022989"/>
    </source>
</evidence>
<dbReference type="InterPro" id="IPR018966">
    <property type="entry name" value="VTC_domain"/>
</dbReference>
<comment type="subcellular location">
    <subcellularLocation>
        <location evidence="1">Vacuole membrane</location>
        <topology evidence="1">Multi-pass membrane protein</topology>
    </subcellularLocation>
</comment>
<feature type="transmembrane region" description="Helical" evidence="7">
    <location>
        <begin position="710"/>
        <end position="727"/>
    </location>
</feature>
<dbReference type="Pfam" id="PF02656">
    <property type="entry name" value="DUF202"/>
    <property type="match status" value="1"/>
</dbReference>
<keyword evidence="4 7" id="KW-1133">Transmembrane helix</keyword>
<feature type="region of interest" description="Disordered" evidence="6">
    <location>
        <begin position="1"/>
        <end position="27"/>
    </location>
</feature>
<dbReference type="PROSITE" id="PS51382">
    <property type="entry name" value="SPX"/>
    <property type="match status" value="1"/>
</dbReference>
<feature type="compositionally biased region" description="Polar residues" evidence="6">
    <location>
        <begin position="1"/>
        <end position="19"/>
    </location>
</feature>
<accession>A0ABP0ZEK6</accession>
<keyword evidence="2" id="KW-0926">Vacuole</keyword>
<evidence type="ECO:0000256" key="1">
    <source>
        <dbReference type="ARBA" id="ARBA00004128"/>
    </source>
</evidence>
<dbReference type="PANTHER" id="PTHR46140:SF2">
    <property type="entry name" value="VACUOLAR TRANSPORTER CHAPERONE 3 COMPLEX SUBUNIT 3-RELATED"/>
    <property type="match status" value="1"/>
</dbReference>
<evidence type="ECO:0000256" key="3">
    <source>
        <dbReference type="ARBA" id="ARBA00022692"/>
    </source>
</evidence>
<dbReference type="GeneID" id="92206002"/>
<evidence type="ECO:0000256" key="5">
    <source>
        <dbReference type="ARBA" id="ARBA00023136"/>
    </source>
</evidence>
<feature type="region of interest" description="Disordered" evidence="6">
    <location>
        <begin position="570"/>
        <end position="643"/>
    </location>
</feature>
<evidence type="ECO:0000259" key="8">
    <source>
        <dbReference type="PROSITE" id="PS51382"/>
    </source>
</evidence>
<feature type="transmembrane region" description="Helical" evidence="7">
    <location>
        <begin position="739"/>
        <end position="758"/>
    </location>
</feature>
<organism evidence="9 10">
    <name type="scientific">Lodderomyces beijingensis</name>
    <dbReference type="NCBI Taxonomy" id="1775926"/>
    <lineage>
        <taxon>Eukaryota</taxon>
        <taxon>Fungi</taxon>
        <taxon>Dikarya</taxon>
        <taxon>Ascomycota</taxon>
        <taxon>Saccharomycotina</taxon>
        <taxon>Pichiomycetes</taxon>
        <taxon>Debaryomycetaceae</taxon>
        <taxon>Candida/Lodderomyces clade</taxon>
        <taxon>Lodderomyces</taxon>
    </lineage>
</organism>
<feature type="compositionally biased region" description="Acidic residues" evidence="6">
    <location>
        <begin position="252"/>
        <end position="265"/>
    </location>
</feature>
<dbReference type="InterPro" id="IPR042267">
    <property type="entry name" value="VTC_sf"/>
</dbReference>
<proteinExistence type="predicted"/>
<keyword evidence="5 7" id="KW-0472">Membrane</keyword>
<name>A0ABP0ZEK6_9ASCO</name>
<gene>
    <name evidence="9" type="ORF">LODBEIA_P08060</name>
</gene>
<sequence length="829" mass="96394">MSDSEGSKAVSTSQNASSTDPKDQGQETKMLFGTKLEHEIYTPWKDYYINYNQLKKLLKEGVILKNNWTDKDEQNFVSALDENLEKVFGFQHEKFDELSEELNKLQTQTEVADSFNVEAFSKKLDDLLSEAQNLEHFQRLNYTGFIKIVKKHDRIHPEYSVKPLLNVRLKNLPFHSEDYSPLLYKIGTLFQYLRDNYEVNQSLSKLSSFNDGALSGEFQSFKFWIHPDNLMEVKTTILRHLPVLIYDSSNKDDEDDDDDNGDDEEGDHKVTQTDQTVNCLYFDNEHFDLYNNKLTKLNNSATLRIRWIGKLSDKPKITMEKKQFDVNSNFHVDDKIELRQKYINKFVIKKEVPEKFTKINDEATVNNLLKFIEENNLQPILRTTYKRTAFQIPGDDKIRIVIDSDLNFIREDSFDSQLPIRDPSQWHRLDIDKAKDAQKFLRKGEYNKFPFSTMEIKIKKSSVKNFKKLQWINELINNSYLVKEIPNFSKFIHGVAILFLEDDKLDNIPMWFNELEGDINDDLPKFPAKINNDGITTLSNDDNLSKFKSMLLKNNASNFQPRSASFSGSLLYKGAGEGDEDDDDDDDDDSFDGSKKIVTIQEEQDKPANGHGNGSSLQNQQHQQQINLTTDDQSSDFDDDDDDDLRKPSALRKLINLPNEFSKLIDVDSEDEEIELPPGVVKPEQWIKNMGPIRIEPKVWLANERTFNRWLHVTVLLSSLTFIIYNSTKDSNFQQLSLYLAWFYFLLTVFSCIWGYFIYMTRRGIILERSSKHLDNSIGPLVVAFGLIIALILNFIFGWKNLKLDTNADFYVRNPMHKKVHEFVISMVN</sequence>
<dbReference type="PANTHER" id="PTHR46140">
    <property type="entry name" value="VACUOLAR TRANSPORTER CHAPERONE 1-RELATED"/>
    <property type="match status" value="1"/>
</dbReference>
<feature type="compositionally biased region" description="Acidic residues" evidence="6">
    <location>
        <begin position="633"/>
        <end position="643"/>
    </location>
</feature>
<dbReference type="EMBL" id="OZ022405">
    <property type="protein sequence ID" value="CAK9436248.1"/>
    <property type="molecule type" value="Genomic_DNA"/>
</dbReference>
<dbReference type="InterPro" id="IPR051572">
    <property type="entry name" value="VTC_Complex_Subunit"/>
</dbReference>
<dbReference type="Proteomes" id="UP001497383">
    <property type="component" value="Chromosome 1"/>
</dbReference>
<dbReference type="Gene3D" id="3.20.100.30">
    <property type="entry name" value="VTC, catalytic tunnel domain"/>
    <property type="match status" value="1"/>
</dbReference>
<keyword evidence="10" id="KW-1185">Reference proteome</keyword>
<feature type="domain" description="SPX" evidence="8">
    <location>
        <begin position="30"/>
        <end position="166"/>
    </location>
</feature>
<feature type="compositionally biased region" description="Acidic residues" evidence="6">
    <location>
        <begin position="577"/>
        <end position="591"/>
    </location>
</feature>
<keyword evidence="3 7" id="KW-0812">Transmembrane</keyword>
<evidence type="ECO:0000256" key="7">
    <source>
        <dbReference type="SAM" id="Phobius"/>
    </source>
</evidence>
<evidence type="ECO:0000313" key="10">
    <source>
        <dbReference type="Proteomes" id="UP001497383"/>
    </source>
</evidence>
<protein>
    <recommendedName>
        <fullName evidence="8">SPX domain-containing protein</fullName>
    </recommendedName>
</protein>
<evidence type="ECO:0000256" key="2">
    <source>
        <dbReference type="ARBA" id="ARBA00022554"/>
    </source>
</evidence>
<dbReference type="Pfam" id="PF09359">
    <property type="entry name" value="VTC"/>
    <property type="match status" value="1"/>
</dbReference>
<feature type="region of interest" description="Disordered" evidence="6">
    <location>
        <begin position="249"/>
        <end position="270"/>
    </location>
</feature>
<dbReference type="InterPro" id="IPR003807">
    <property type="entry name" value="DUF202"/>
</dbReference>
<evidence type="ECO:0000313" key="9">
    <source>
        <dbReference type="EMBL" id="CAK9436248.1"/>
    </source>
</evidence>
<dbReference type="InterPro" id="IPR004331">
    <property type="entry name" value="SPX_dom"/>
</dbReference>